<dbReference type="AlphaFoldDB" id="A0A813I578"/>
<gene>
    <name evidence="1" type="ORF">PGLA2088_LOCUS4132</name>
</gene>
<dbReference type="GO" id="GO:0005797">
    <property type="term" value="C:Golgi medial cisterna"/>
    <property type="evidence" value="ECO:0007669"/>
    <property type="project" value="TreeGrafter"/>
</dbReference>
<proteinExistence type="predicted"/>
<accession>A0A813I578</accession>
<feature type="non-terminal residue" evidence="1">
    <location>
        <position position="1"/>
    </location>
</feature>
<feature type="non-terminal residue" evidence="1">
    <location>
        <position position="211"/>
    </location>
</feature>
<dbReference type="PANTHER" id="PTHR21575">
    <property type="entry name" value="PROTEIN HID1"/>
    <property type="match status" value="1"/>
</dbReference>
<evidence type="ECO:0000313" key="1">
    <source>
        <dbReference type="EMBL" id="CAE8645695.1"/>
    </source>
</evidence>
<evidence type="ECO:0000313" key="2">
    <source>
        <dbReference type="Proteomes" id="UP000626109"/>
    </source>
</evidence>
<sequence>ERPPPWLLRFTGGEGSHTANLFCSLMSTVFTYDPIGWGVPYGGSFSSGSEEDLVDVALQVLCVVMDFSSAEDAEADSASDEEDGEVSGERYLVDNSQLQANSVGLGFRSKKQLDQLVASKTAIWGEVMNGTDEGDGWLKVGRYFLPMIINGTPVLTQCADSAHQASRAPAALKKPRKPRNVYRYMLQNITKDGEIDLVFNGLVRLLSTVYK</sequence>
<dbReference type="EMBL" id="CAJNNW010003726">
    <property type="protein sequence ID" value="CAE8645695.1"/>
    <property type="molecule type" value="Genomic_DNA"/>
</dbReference>
<dbReference type="Proteomes" id="UP000626109">
    <property type="component" value="Unassembled WGS sequence"/>
</dbReference>
<dbReference type="GO" id="GO:0000138">
    <property type="term" value="C:Golgi trans cisterna"/>
    <property type="evidence" value="ECO:0007669"/>
    <property type="project" value="TreeGrafter"/>
</dbReference>
<dbReference type="Pfam" id="PF09742">
    <property type="entry name" value="Dymeclin"/>
    <property type="match status" value="1"/>
</dbReference>
<dbReference type="InterPro" id="IPR026705">
    <property type="entry name" value="Hid-1/Ecm30"/>
</dbReference>
<dbReference type="GO" id="GO:0016020">
    <property type="term" value="C:membrane"/>
    <property type="evidence" value="ECO:0007669"/>
    <property type="project" value="TreeGrafter"/>
</dbReference>
<name>A0A813I578_POLGL</name>
<dbReference type="PANTHER" id="PTHR21575:SF12">
    <property type="entry name" value="PROTEIN HID1"/>
    <property type="match status" value="1"/>
</dbReference>
<comment type="caution">
    <text evidence="1">The sequence shown here is derived from an EMBL/GenBank/DDBJ whole genome shotgun (WGS) entry which is preliminary data.</text>
</comment>
<protein>
    <submittedName>
        <fullName evidence="1">Uncharacterized protein</fullName>
    </submittedName>
</protein>
<organism evidence="1 2">
    <name type="scientific">Polarella glacialis</name>
    <name type="common">Dinoflagellate</name>
    <dbReference type="NCBI Taxonomy" id="89957"/>
    <lineage>
        <taxon>Eukaryota</taxon>
        <taxon>Sar</taxon>
        <taxon>Alveolata</taxon>
        <taxon>Dinophyceae</taxon>
        <taxon>Suessiales</taxon>
        <taxon>Suessiaceae</taxon>
        <taxon>Polarella</taxon>
    </lineage>
</organism>
<reference evidence="1" key="1">
    <citation type="submission" date="2021-02" db="EMBL/GenBank/DDBJ databases">
        <authorList>
            <person name="Dougan E. K."/>
            <person name="Rhodes N."/>
            <person name="Thang M."/>
            <person name="Chan C."/>
        </authorList>
    </citation>
    <scope>NUCLEOTIDE SEQUENCE</scope>
</reference>